<accession>A0A4Y7PSN4</accession>
<sequence>MLALLALALSSAIAMENLDTCPSAIIDVPKIEHSGQDRRTLVECIISINEDQMPVLAHFGHAPQNGYNKASSVGYSCADETFSFFIFRLLPKHQQIEPQHFSILASRSTIDITIPSESPHDSDHPTL</sequence>
<dbReference type="Proteomes" id="UP000294933">
    <property type="component" value="Unassembled WGS sequence"/>
</dbReference>
<dbReference type="AlphaFoldDB" id="A0A4Y7PSN4"/>
<gene>
    <name evidence="1" type="ORF">BD410DRAFT_501148</name>
</gene>
<dbReference type="VEuPathDB" id="FungiDB:BD410DRAFT_501148"/>
<organism evidence="1 2">
    <name type="scientific">Rickenella mellea</name>
    <dbReference type="NCBI Taxonomy" id="50990"/>
    <lineage>
        <taxon>Eukaryota</taxon>
        <taxon>Fungi</taxon>
        <taxon>Dikarya</taxon>
        <taxon>Basidiomycota</taxon>
        <taxon>Agaricomycotina</taxon>
        <taxon>Agaricomycetes</taxon>
        <taxon>Hymenochaetales</taxon>
        <taxon>Rickenellaceae</taxon>
        <taxon>Rickenella</taxon>
    </lineage>
</organism>
<evidence type="ECO:0000313" key="2">
    <source>
        <dbReference type="Proteomes" id="UP000294933"/>
    </source>
</evidence>
<evidence type="ECO:0000313" key="1">
    <source>
        <dbReference type="EMBL" id="TDL18423.1"/>
    </source>
</evidence>
<reference evidence="1 2" key="1">
    <citation type="submission" date="2018-06" db="EMBL/GenBank/DDBJ databases">
        <title>A transcriptomic atlas of mushroom development highlights an independent origin of complex multicellularity.</title>
        <authorList>
            <consortium name="DOE Joint Genome Institute"/>
            <person name="Krizsan K."/>
            <person name="Almasi E."/>
            <person name="Merenyi Z."/>
            <person name="Sahu N."/>
            <person name="Viragh M."/>
            <person name="Koszo T."/>
            <person name="Mondo S."/>
            <person name="Kiss B."/>
            <person name="Balint B."/>
            <person name="Kues U."/>
            <person name="Barry K."/>
            <person name="Hegedus J.C."/>
            <person name="Henrissat B."/>
            <person name="Johnson J."/>
            <person name="Lipzen A."/>
            <person name="Ohm R."/>
            <person name="Nagy I."/>
            <person name="Pangilinan J."/>
            <person name="Yan J."/>
            <person name="Xiong Y."/>
            <person name="Grigoriev I.V."/>
            <person name="Hibbett D.S."/>
            <person name="Nagy L.G."/>
        </authorList>
    </citation>
    <scope>NUCLEOTIDE SEQUENCE [LARGE SCALE GENOMIC DNA]</scope>
    <source>
        <strain evidence="1 2">SZMC22713</strain>
    </source>
</reference>
<proteinExistence type="predicted"/>
<keyword evidence="2" id="KW-1185">Reference proteome</keyword>
<dbReference type="EMBL" id="ML170208">
    <property type="protein sequence ID" value="TDL18423.1"/>
    <property type="molecule type" value="Genomic_DNA"/>
</dbReference>
<protein>
    <submittedName>
        <fullName evidence="1">Uncharacterized protein</fullName>
    </submittedName>
</protein>
<name>A0A4Y7PSN4_9AGAM</name>